<gene>
    <name evidence="1" type="ORF">SCF082_LOCUS13966</name>
</gene>
<protein>
    <submittedName>
        <fullName evidence="1">Uncharacterized protein</fullName>
    </submittedName>
</protein>
<accession>A0ABP0JUL1</accession>
<reference evidence="1 2" key="1">
    <citation type="submission" date="2024-02" db="EMBL/GenBank/DDBJ databases">
        <authorList>
            <person name="Chen Y."/>
            <person name="Shah S."/>
            <person name="Dougan E. K."/>
            <person name="Thang M."/>
            <person name="Chan C."/>
        </authorList>
    </citation>
    <scope>NUCLEOTIDE SEQUENCE [LARGE SCALE GENOMIC DNA]</scope>
</reference>
<evidence type="ECO:0000313" key="1">
    <source>
        <dbReference type="EMBL" id="CAK9018178.1"/>
    </source>
</evidence>
<proteinExistence type="predicted"/>
<comment type="caution">
    <text evidence="1">The sequence shown here is derived from an EMBL/GenBank/DDBJ whole genome shotgun (WGS) entry which is preliminary data.</text>
</comment>
<dbReference type="Proteomes" id="UP001642464">
    <property type="component" value="Unassembled WGS sequence"/>
</dbReference>
<dbReference type="EMBL" id="CAXAMM010008690">
    <property type="protein sequence ID" value="CAK9018178.1"/>
    <property type="molecule type" value="Genomic_DNA"/>
</dbReference>
<name>A0ABP0JUL1_9DINO</name>
<sequence>MPALRSSKLQGTVVLPVCQEERGQGNLRSYVPRIEEVRPADKIAEPTGTSGHTVAWFVQAAQGQQFVVCPMLSFFVEHSIAIKVESVLPCAQQVASSPMKSVKVAGQWYQGRCAAERTVAVILSTSCTSSFTVQAVEGSARLGRCCTEAWVAKSVDGIPVVDVTQLTALVGRTLILQRPHERVYVLRSPEEQLSRLLVDLSAECGVRLLAAPAAHGAVALLGCKGLVPSEVFSQIEARFSVVFSQSAETIPATEATEAVLRRLIAFGAKHALCQDSWQSVEHPYRLFQTQTASAMEVLQRPSLRMPCVDVTCVRATATQQKIVAELCLSPAVRLIQPLATFLTRAAQSPDLAGRFRLEGSKAVFRPVTHVLPRLTPAEVTHVWTNGFLPTMQLPVELQSKEAFVEYWRLIHGLRLTDAELSTFARVEFSSYEKYSGLVLTYPVACLWRTPWTEQPALSRQHGPSILKQVLQSLEQHSAFASEIVCQETADPLSLHLAPEESLKPMKLPQSQSVPAKPESSESARPARGKRRLILPILQAPSRDSNSRRRLG</sequence>
<evidence type="ECO:0000313" key="2">
    <source>
        <dbReference type="Proteomes" id="UP001642464"/>
    </source>
</evidence>
<keyword evidence="2" id="KW-1185">Reference proteome</keyword>
<organism evidence="1 2">
    <name type="scientific">Durusdinium trenchii</name>
    <dbReference type="NCBI Taxonomy" id="1381693"/>
    <lineage>
        <taxon>Eukaryota</taxon>
        <taxon>Sar</taxon>
        <taxon>Alveolata</taxon>
        <taxon>Dinophyceae</taxon>
        <taxon>Suessiales</taxon>
        <taxon>Symbiodiniaceae</taxon>
        <taxon>Durusdinium</taxon>
    </lineage>
</organism>